<reference evidence="1 2" key="1">
    <citation type="journal article" date="2022" name="Mar. Drugs">
        <title>Bioassay-Guided Fractionation Leads to the Detection of Cholic Acid Generated by the Rare Thalassomonas sp.</title>
        <authorList>
            <person name="Pheiffer F."/>
            <person name="Schneider Y.K."/>
            <person name="Hansen E.H."/>
            <person name="Andersen J.H."/>
            <person name="Isaksson J."/>
            <person name="Busche T."/>
            <person name="R C."/>
            <person name="Kalinowski J."/>
            <person name="Zyl L.V."/>
            <person name="Trindade M."/>
        </authorList>
    </citation>
    <scope>NUCLEOTIDE SEQUENCE [LARGE SCALE GENOMIC DNA]</scope>
    <source>
        <strain evidence="1 2">A5K-61T</strain>
    </source>
</reference>
<protein>
    <submittedName>
        <fullName evidence="1">Uncharacterized protein</fullName>
    </submittedName>
</protein>
<gene>
    <name evidence="1" type="ORF">H3N35_00560</name>
</gene>
<name>A0ABY7VEA1_9GAMM</name>
<dbReference type="EMBL" id="CP059693">
    <property type="protein sequence ID" value="WDE12018.1"/>
    <property type="molecule type" value="Genomic_DNA"/>
</dbReference>
<accession>A0ABY7VEA1</accession>
<sequence>MSTLNKPQIPKLVRIVRQILKEQEHRPKQKQLTIEQILNDACIYKMPVQVKVEVRAEVYENLGLGMCSPGTLKRQLRGFIFDHPVFRISELRFYFPGDKERDVLNALYELNYVSKKLPEENEPVWQPKFMQRKTVLKQLAARERIGNKAYFDYLAYTPPKPTKPIIKH</sequence>
<dbReference type="RefSeq" id="WP_274052255.1">
    <property type="nucleotide sequence ID" value="NZ_CP059693.1"/>
</dbReference>
<proteinExistence type="predicted"/>
<dbReference type="Proteomes" id="UP001215231">
    <property type="component" value="Chromosome"/>
</dbReference>
<evidence type="ECO:0000313" key="1">
    <source>
        <dbReference type="EMBL" id="WDE12018.1"/>
    </source>
</evidence>
<evidence type="ECO:0000313" key="2">
    <source>
        <dbReference type="Proteomes" id="UP001215231"/>
    </source>
</evidence>
<organism evidence="1 2">
    <name type="scientific">Thalassomonas haliotis</name>
    <dbReference type="NCBI Taxonomy" id="485448"/>
    <lineage>
        <taxon>Bacteria</taxon>
        <taxon>Pseudomonadati</taxon>
        <taxon>Pseudomonadota</taxon>
        <taxon>Gammaproteobacteria</taxon>
        <taxon>Alteromonadales</taxon>
        <taxon>Colwelliaceae</taxon>
        <taxon>Thalassomonas</taxon>
    </lineage>
</organism>
<keyword evidence="2" id="KW-1185">Reference proteome</keyword>